<feature type="region of interest" description="Disordered" evidence="1">
    <location>
        <begin position="284"/>
        <end position="313"/>
    </location>
</feature>
<sequence>MISARFGLSLSKASLFASGWQQRKGGLRQAQPKPLWWLAFFLAAFSAFASPALAQTFPKFTGLVVDDANVIPPDREAALTQKLQAFQQQTGRQLVVATIADVQGYPLEDYGYRLGRAWGVGLKDVDNGVILFIAPNNPAGQRGPRIEVGYGLEPVLTDALASVIINTKMMPILKANGDIPGALDAGADAIIQQLSMPDEEAKAAQAKAIQEFDRTHASSQHRSGGGGIPIGLIFWIIVAVFIFSSMRRGRGRRAGPWGARRYGSGSNWPVWLWVASEIASSGRRGGGWSSGGGSGWGGGGGGGGWGGGGFSGGGGGSFGGGGASGGW</sequence>
<dbReference type="RefSeq" id="WP_369385526.1">
    <property type="nucleotide sequence ID" value="NZ_BBWU01000025.1"/>
</dbReference>
<accession>A0A0E9MNL7</accession>
<comment type="caution">
    <text evidence="4">The sequence shown here is derived from an EMBL/GenBank/DDBJ whole genome shotgun (WGS) entry which is preliminary data.</text>
</comment>
<dbReference type="PANTHER" id="PTHR30373">
    <property type="entry name" value="UPF0603 PROTEIN YGCG"/>
    <property type="match status" value="1"/>
</dbReference>
<reference evidence="4 5" key="1">
    <citation type="submission" date="2015-04" db="EMBL/GenBank/DDBJ databases">
        <title>Whole genome shotgun sequence of Sphingomonas changbaiensis NBRC 104936.</title>
        <authorList>
            <person name="Katano-Makiyama Y."/>
            <person name="Hosoyama A."/>
            <person name="Hashimoto M."/>
            <person name="Noguchi M."/>
            <person name="Tsuchikane K."/>
            <person name="Ohji S."/>
            <person name="Yamazoe A."/>
            <person name="Ichikawa N."/>
            <person name="Kimura A."/>
            <person name="Fujita N."/>
        </authorList>
    </citation>
    <scope>NUCLEOTIDE SEQUENCE [LARGE SCALE GENOMIC DNA]</scope>
    <source>
        <strain evidence="4 5">NBRC 104936</strain>
    </source>
</reference>
<name>A0A0E9MNL7_9SPHN</name>
<dbReference type="EMBL" id="BBWU01000025">
    <property type="protein sequence ID" value="GAO39098.1"/>
    <property type="molecule type" value="Genomic_DNA"/>
</dbReference>
<protein>
    <recommendedName>
        <fullName evidence="3">TPM domain-containing protein</fullName>
    </recommendedName>
</protein>
<evidence type="ECO:0000256" key="1">
    <source>
        <dbReference type="SAM" id="MobiDB-lite"/>
    </source>
</evidence>
<feature type="domain" description="TPM" evidence="3">
    <location>
        <begin position="64"/>
        <end position="192"/>
    </location>
</feature>
<gene>
    <name evidence="4" type="ORF">SCH01S_25_00780</name>
</gene>
<dbReference type="Pfam" id="PF04536">
    <property type="entry name" value="TPM_phosphatase"/>
    <property type="match status" value="1"/>
</dbReference>
<keyword evidence="2" id="KW-1133">Transmembrane helix</keyword>
<keyword evidence="5" id="KW-1185">Reference proteome</keyword>
<evidence type="ECO:0000256" key="2">
    <source>
        <dbReference type="SAM" id="Phobius"/>
    </source>
</evidence>
<organism evidence="4 5">
    <name type="scientific">Sphingomonas changbaiensis NBRC 104936</name>
    <dbReference type="NCBI Taxonomy" id="1219043"/>
    <lineage>
        <taxon>Bacteria</taxon>
        <taxon>Pseudomonadati</taxon>
        <taxon>Pseudomonadota</taxon>
        <taxon>Alphaproteobacteria</taxon>
        <taxon>Sphingomonadales</taxon>
        <taxon>Sphingomonadaceae</taxon>
        <taxon>Sphingomonas</taxon>
    </lineage>
</organism>
<dbReference type="PANTHER" id="PTHR30373:SF2">
    <property type="entry name" value="UPF0603 PROTEIN YGCG"/>
    <property type="match status" value="1"/>
</dbReference>
<dbReference type="AlphaFoldDB" id="A0A0E9MNL7"/>
<evidence type="ECO:0000313" key="5">
    <source>
        <dbReference type="Proteomes" id="UP000033202"/>
    </source>
</evidence>
<evidence type="ECO:0000313" key="4">
    <source>
        <dbReference type="EMBL" id="GAO39098.1"/>
    </source>
</evidence>
<dbReference type="Gene3D" id="3.10.310.50">
    <property type="match status" value="1"/>
</dbReference>
<keyword evidence="2" id="KW-0472">Membrane</keyword>
<evidence type="ECO:0000259" key="3">
    <source>
        <dbReference type="Pfam" id="PF04536"/>
    </source>
</evidence>
<dbReference type="STRING" id="1219043.SCH01S_25_00780"/>
<dbReference type="InterPro" id="IPR007621">
    <property type="entry name" value="TPM_dom"/>
</dbReference>
<proteinExistence type="predicted"/>
<dbReference type="Proteomes" id="UP000033202">
    <property type="component" value="Unassembled WGS sequence"/>
</dbReference>
<feature type="transmembrane region" description="Helical" evidence="2">
    <location>
        <begin position="224"/>
        <end position="243"/>
    </location>
</feature>
<keyword evidence="2" id="KW-0812">Transmembrane</keyword>